<name>A0ABR1PDG0_DIAER</name>
<dbReference type="Proteomes" id="UP001430848">
    <property type="component" value="Unassembled WGS sequence"/>
</dbReference>
<evidence type="ECO:0000313" key="4">
    <source>
        <dbReference type="EMBL" id="KAK7733284.1"/>
    </source>
</evidence>
<keyword evidence="1" id="KW-0479">Metal-binding</keyword>
<feature type="domain" description="C2H2-type" evidence="3">
    <location>
        <begin position="799"/>
        <end position="824"/>
    </location>
</feature>
<dbReference type="SMART" id="SM00355">
    <property type="entry name" value="ZnF_C2H2"/>
    <property type="match status" value="4"/>
</dbReference>
<sequence length="954" mass="105499">MADFNSSDIEMEPDDAPDPFAHYGARSIEAMFEERFEDRIKTKKRMANLKDTLGAPMTVRLRALWMRRFEAYMTQVRGLSPEQVPSGDDIARFVESIASKVVPRALGGNKPVPNLGNIQNGVRALCSGLIFKFNFSLSRQECRRLDTLLDSLVKEGKLIKGRWRKRERVGFYILRILGQAWFTKSLTEGCLSWDIIISRFLSVSLVAATASRAGDITRSQGYTGPQYVRWEHIELVLVGEHDDEPRIEDMVAQITIAYEKGSKGIRNRNKVVTVKALDDVQNNTVCPIKLLLIHALRTGHVAHTSIESLLRSLQASPGRTVQWVKQSDPVVPAIMNQLALLDFSKPALAQQVLVTVRAAGLMAGILTPLQAHDIRAGVSRDVAKLPADAIKGVASQAVAKVLGHATKSISHGITDDYIGGVDTAVNAVVAENAKADTFGPKIAKEAFVKRRVPPAEVEEFCEEHGLEYSLIKDRRKAMYRIRAQELEQWTQERRAVLARPAPQAAAAAIAIPSRRRQQPEAPIDYGRPLAERSPNVPPTKRPRKNNNEKKGAGDLDAVRTGVLQQQQQPAPPTTTLLASKPYASRPDALIDPRLRGSVPDAPAYDGDEEPGDLLESTPVDPASVSSLESLICGSGSTDDDDDDDDDDGGDEEEAGGGSSHAQMLEDHIQDHIVNNALDEVIAENGGPSSRAKPCDDPASVLGLPGMQFIDHFAKINVVRNKTLNSMSVSRLEESLPKHVAMGNSRDKPTLFLIRCPNAHLGCDYANTSQDLVVSHTGACNHLLQQKLPEAAFEKVDRPFRCDRDGCTTAFRSQVDLNRHIKDLHDFTPKKCELPDCPRPDVVVWTSRSAYNAHTREEHDKDWTPSKCGVPDCTHTTVFLTRKTYGSHLTRIHHLRGAEKEKYLPARTMPFAARRCPIEGCKLQTVYKIRALLKRHLVKGHKFEEGDELESLLEG</sequence>
<dbReference type="PROSITE" id="PS50157">
    <property type="entry name" value="ZINC_FINGER_C2H2_2"/>
    <property type="match status" value="1"/>
</dbReference>
<feature type="compositionally biased region" description="Low complexity" evidence="2">
    <location>
        <begin position="563"/>
        <end position="578"/>
    </location>
</feature>
<proteinExistence type="predicted"/>
<reference evidence="4 5" key="1">
    <citation type="submission" date="2024-02" db="EMBL/GenBank/DDBJ databases">
        <title>De novo assembly and annotation of 12 fungi associated with fruit tree decline syndrome in Ontario, Canada.</title>
        <authorList>
            <person name="Sulman M."/>
            <person name="Ellouze W."/>
            <person name="Ilyukhin E."/>
        </authorList>
    </citation>
    <scope>NUCLEOTIDE SEQUENCE [LARGE SCALE GENOMIC DNA]</scope>
    <source>
        <strain evidence="4 5">M169</strain>
    </source>
</reference>
<dbReference type="InterPro" id="IPR013087">
    <property type="entry name" value="Znf_C2H2_type"/>
</dbReference>
<dbReference type="EMBL" id="JAKNSF020000018">
    <property type="protein sequence ID" value="KAK7733284.1"/>
    <property type="molecule type" value="Genomic_DNA"/>
</dbReference>
<comment type="caution">
    <text evidence="4">The sequence shown here is derived from an EMBL/GenBank/DDBJ whole genome shotgun (WGS) entry which is preliminary data.</text>
</comment>
<keyword evidence="1" id="KW-0863">Zinc-finger</keyword>
<dbReference type="Gene3D" id="3.30.160.60">
    <property type="entry name" value="Classic Zinc Finger"/>
    <property type="match status" value="1"/>
</dbReference>
<organism evidence="4 5">
    <name type="scientific">Diaporthe eres</name>
    <name type="common">Phomopsis oblonga</name>
    <dbReference type="NCBI Taxonomy" id="83184"/>
    <lineage>
        <taxon>Eukaryota</taxon>
        <taxon>Fungi</taxon>
        <taxon>Dikarya</taxon>
        <taxon>Ascomycota</taxon>
        <taxon>Pezizomycotina</taxon>
        <taxon>Sordariomycetes</taxon>
        <taxon>Sordariomycetidae</taxon>
        <taxon>Diaporthales</taxon>
        <taxon>Diaporthaceae</taxon>
        <taxon>Diaporthe</taxon>
        <taxon>Diaporthe eres species complex</taxon>
    </lineage>
</organism>
<feature type="region of interest" description="Disordered" evidence="2">
    <location>
        <begin position="1"/>
        <end position="20"/>
    </location>
</feature>
<keyword evidence="1" id="KW-0862">Zinc</keyword>
<dbReference type="SUPFAM" id="SSF57667">
    <property type="entry name" value="beta-beta-alpha zinc fingers"/>
    <property type="match status" value="1"/>
</dbReference>
<feature type="region of interest" description="Disordered" evidence="2">
    <location>
        <begin position="507"/>
        <end position="660"/>
    </location>
</feature>
<feature type="compositionally biased region" description="Acidic residues" evidence="2">
    <location>
        <begin position="637"/>
        <end position="654"/>
    </location>
</feature>
<feature type="compositionally biased region" description="Basic and acidic residues" evidence="2">
    <location>
        <begin position="545"/>
        <end position="557"/>
    </location>
</feature>
<dbReference type="PROSITE" id="PS00028">
    <property type="entry name" value="ZINC_FINGER_C2H2_1"/>
    <property type="match status" value="1"/>
</dbReference>
<evidence type="ECO:0000259" key="3">
    <source>
        <dbReference type="PROSITE" id="PS50157"/>
    </source>
</evidence>
<accession>A0ABR1PDG0</accession>
<keyword evidence="5" id="KW-1185">Reference proteome</keyword>
<protein>
    <recommendedName>
        <fullName evidence="3">C2H2-type domain-containing protein</fullName>
    </recommendedName>
</protein>
<evidence type="ECO:0000256" key="2">
    <source>
        <dbReference type="SAM" id="MobiDB-lite"/>
    </source>
</evidence>
<gene>
    <name evidence="4" type="ORF">SLS63_004813</name>
</gene>
<evidence type="ECO:0000313" key="5">
    <source>
        <dbReference type="Proteomes" id="UP001430848"/>
    </source>
</evidence>
<evidence type="ECO:0000256" key="1">
    <source>
        <dbReference type="PROSITE-ProRule" id="PRU00042"/>
    </source>
</evidence>
<dbReference type="InterPro" id="IPR036236">
    <property type="entry name" value="Znf_C2H2_sf"/>
</dbReference>